<dbReference type="PATRIC" id="fig|81035.3.peg.3656"/>
<accession>A0A0N1JNN6</accession>
<sequence length="91" mass="10474">MDLFTYYRSTSSHRVLIALALKGLDYAAIPVNLMRGADVYLLPQLYAARRYGAGLEAYSRIQRVERLVMQHPAFSKRILMHNRTSRSRLSS</sequence>
<dbReference type="SUPFAM" id="SSF47616">
    <property type="entry name" value="GST C-terminal domain-like"/>
    <property type="match status" value="1"/>
</dbReference>
<dbReference type="SUPFAM" id="SSF52833">
    <property type="entry name" value="Thioredoxin-like"/>
    <property type="match status" value="1"/>
</dbReference>
<proteinExistence type="predicted"/>
<dbReference type="AlphaFoldDB" id="A0A0N1JNN6"/>
<dbReference type="PANTHER" id="PTHR42673">
    <property type="entry name" value="MALEYLACETOACETATE ISOMERASE"/>
    <property type="match status" value="1"/>
</dbReference>
<reference evidence="1 2" key="2">
    <citation type="submission" date="2015-10" db="EMBL/GenBank/DDBJ databases">
        <title>Comparative genomics and high-throughput reverse genetic screens identify a new phytobacterial MAMP and an Arabidopsis receptor required for immune elicitation.</title>
        <authorList>
            <person name="Mott G.A."/>
            <person name="Thakur S."/>
            <person name="Wang P.W."/>
            <person name="Desveaux D."/>
            <person name="Guttman D.S."/>
        </authorList>
    </citation>
    <scope>NUCLEOTIDE SEQUENCE [LARGE SCALE GENOMIC DNA]</scope>
    <source>
        <strain evidence="1 2">0788_9</strain>
    </source>
</reference>
<dbReference type="GO" id="GO:0016034">
    <property type="term" value="F:maleylacetoacetate isomerase activity"/>
    <property type="evidence" value="ECO:0007669"/>
    <property type="project" value="TreeGrafter"/>
</dbReference>
<dbReference type="InterPro" id="IPR036282">
    <property type="entry name" value="Glutathione-S-Trfase_C_sf"/>
</dbReference>
<dbReference type="Proteomes" id="UP000037891">
    <property type="component" value="Unassembled WGS sequence"/>
</dbReference>
<name>A0A0N1JNN6_PSESX</name>
<evidence type="ECO:0000313" key="1">
    <source>
        <dbReference type="EMBL" id="KPC28258.1"/>
    </source>
</evidence>
<dbReference type="GO" id="GO:0006749">
    <property type="term" value="P:glutathione metabolic process"/>
    <property type="evidence" value="ECO:0007669"/>
    <property type="project" value="TreeGrafter"/>
</dbReference>
<dbReference type="GO" id="GO:0006559">
    <property type="term" value="P:L-phenylalanine catabolic process"/>
    <property type="evidence" value="ECO:0007669"/>
    <property type="project" value="TreeGrafter"/>
</dbReference>
<evidence type="ECO:0000313" key="2">
    <source>
        <dbReference type="Proteomes" id="UP000037891"/>
    </source>
</evidence>
<dbReference type="GO" id="GO:0004364">
    <property type="term" value="F:glutathione transferase activity"/>
    <property type="evidence" value="ECO:0007669"/>
    <property type="project" value="TreeGrafter"/>
</dbReference>
<reference evidence="1 2" key="1">
    <citation type="submission" date="2015-07" db="EMBL/GenBank/DDBJ databases">
        <authorList>
            <person name="Noorani M."/>
        </authorList>
    </citation>
    <scope>NUCLEOTIDE SEQUENCE [LARGE SCALE GENOMIC DNA]</scope>
    <source>
        <strain evidence="1 2">0788_9</strain>
    </source>
</reference>
<dbReference type="PANTHER" id="PTHR42673:SF21">
    <property type="entry name" value="GLUTATHIONE S-TRANSFERASE YFCF"/>
    <property type="match status" value="1"/>
</dbReference>
<dbReference type="Gene3D" id="3.40.30.10">
    <property type="entry name" value="Glutaredoxin"/>
    <property type="match status" value="1"/>
</dbReference>
<organism evidence="1 2">
    <name type="scientific">Pseudomonas syringae pv. cilantro</name>
    <dbReference type="NCBI Taxonomy" id="81035"/>
    <lineage>
        <taxon>Bacteria</taxon>
        <taxon>Pseudomonadati</taxon>
        <taxon>Pseudomonadota</taxon>
        <taxon>Gammaproteobacteria</taxon>
        <taxon>Pseudomonadales</taxon>
        <taxon>Pseudomonadaceae</taxon>
        <taxon>Pseudomonas</taxon>
        <taxon>Pseudomonas syringae</taxon>
    </lineage>
</organism>
<dbReference type="Gene3D" id="1.20.1050.10">
    <property type="match status" value="1"/>
</dbReference>
<dbReference type="InterPro" id="IPR036249">
    <property type="entry name" value="Thioredoxin-like_sf"/>
</dbReference>
<comment type="caution">
    <text evidence="1">The sequence shown here is derived from an EMBL/GenBank/DDBJ whole genome shotgun (WGS) entry which is preliminary data.</text>
</comment>
<dbReference type="EMBL" id="LGLN01000065">
    <property type="protein sequence ID" value="KPC28258.1"/>
    <property type="molecule type" value="Genomic_DNA"/>
</dbReference>
<protein>
    <submittedName>
        <fullName evidence="1">Maleylacetoacetate isomerase</fullName>
    </submittedName>
</protein>
<gene>
    <name evidence="1" type="ORF">ABJ99_3415</name>
</gene>
<keyword evidence="1" id="KW-0413">Isomerase</keyword>